<dbReference type="EMBL" id="CYSD01000006">
    <property type="protein sequence ID" value="CUH75056.1"/>
    <property type="molecule type" value="Genomic_DNA"/>
</dbReference>
<evidence type="ECO:0000256" key="1">
    <source>
        <dbReference type="SAM" id="SignalP"/>
    </source>
</evidence>
<evidence type="ECO:0000313" key="2">
    <source>
        <dbReference type="EMBL" id="CUH75056.1"/>
    </source>
</evidence>
<feature type="signal peptide" evidence="1">
    <location>
        <begin position="1"/>
        <end position="28"/>
    </location>
</feature>
<organism evidence="2 3">
    <name type="scientific">Tritonibacter multivorans</name>
    <dbReference type="NCBI Taxonomy" id="928856"/>
    <lineage>
        <taxon>Bacteria</taxon>
        <taxon>Pseudomonadati</taxon>
        <taxon>Pseudomonadota</taxon>
        <taxon>Alphaproteobacteria</taxon>
        <taxon>Rhodobacterales</taxon>
        <taxon>Paracoccaceae</taxon>
        <taxon>Tritonibacter</taxon>
    </lineage>
</organism>
<reference evidence="2 3" key="1">
    <citation type="submission" date="2015-09" db="EMBL/GenBank/DDBJ databases">
        <authorList>
            <consortium name="Swine Surveillance"/>
        </authorList>
    </citation>
    <scope>NUCLEOTIDE SEQUENCE [LARGE SCALE GENOMIC DNA]</scope>
    <source>
        <strain evidence="2 3">CECT 7557</strain>
    </source>
</reference>
<dbReference type="Proteomes" id="UP000052022">
    <property type="component" value="Unassembled WGS sequence"/>
</dbReference>
<keyword evidence="3" id="KW-1185">Reference proteome</keyword>
<dbReference type="AlphaFoldDB" id="A0A0P1G0J8"/>
<dbReference type="Pfam" id="PF06282">
    <property type="entry name" value="DUF1036"/>
    <property type="match status" value="1"/>
</dbReference>
<feature type="chain" id="PRO_5006062966" evidence="1">
    <location>
        <begin position="29"/>
        <end position="142"/>
    </location>
</feature>
<dbReference type="STRING" id="928856.SAMN04488049_12912"/>
<keyword evidence="1" id="KW-0732">Signal</keyword>
<name>A0A0P1G0J8_9RHOB</name>
<dbReference type="RefSeq" id="WP_207382606.1">
    <property type="nucleotide sequence ID" value="NZ_CYSD01000006.1"/>
</dbReference>
<dbReference type="InterPro" id="IPR009380">
    <property type="entry name" value="DUF1036"/>
</dbReference>
<evidence type="ECO:0000313" key="3">
    <source>
        <dbReference type="Proteomes" id="UP000052022"/>
    </source>
</evidence>
<proteinExistence type="predicted"/>
<sequence>MLRSPLRRQYFIAASMLFLTQLPLPALAGFRVCNQTLDVVNIAVGNWDHDGWETSGWWVAGPNQCAEVIEADLSARYVYVYAQDVFRNPMFDGDTIMCVDAAEFRIRGKEDCLQRGKIAARFREVDTQNAKAWTFNIVTLAQ</sequence>
<gene>
    <name evidence="2" type="ORF">TRM7557_00201</name>
</gene>
<accession>A0A0P1G0J8</accession>
<protein>
    <submittedName>
        <fullName evidence="2">Putative integral membrane protein</fullName>
    </submittedName>
</protein>